<gene>
    <name evidence="1" type="ORF">BAY60_25430</name>
</gene>
<keyword evidence="2" id="KW-1185">Reference proteome</keyword>
<accession>A0A2V4AMK3</accession>
<comment type="caution">
    <text evidence="1">The sequence shown here is derived from an EMBL/GenBank/DDBJ whole genome shotgun (WGS) entry which is preliminary data.</text>
</comment>
<dbReference type="RefSeq" id="WP_112283969.1">
    <property type="nucleotide sequence ID" value="NZ_MASW01000006.1"/>
</dbReference>
<protein>
    <submittedName>
        <fullName evidence="1">Uncharacterized protein</fullName>
    </submittedName>
</protein>
<organism evidence="1 2">
    <name type="scientific">Prauserella muralis</name>
    <dbReference type="NCBI Taxonomy" id="588067"/>
    <lineage>
        <taxon>Bacteria</taxon>
        <taxon>Bacillati</taxon>
        <taxon>Actinomycetota</taxon>
        <taxon>Actinomycetes</taxon>
        <taxon>Pseudonocardiales</taxon>
        <taxon>Pseudonocardiaceae</taxon>
        <taxon>Prauserella</taxon>
    </lineage>
</organism>
<sequence>MADKSFHVVPTTEEAPGYRDAFPLTVVDEFGKIHGRARDREEAEARRAVVEWEHSLPVGQRTTSLLSEVRAVHSKARTTIQCAERRGDPDNPYGVDPLDFEDREILADLRSVVNLLDRWKRTGRPPRMPAHLKGAPRD</sequence>
<name>A0A2V4AMK3_9PSEU</name>
<proteinExistence type="predicted"/>
<reference evidence="1 2" key="1">
    <citation type="submission" date="2016-07" db="EMBL/GenBank/DDBJ databases">
        <title>Draft genome sequence of Prauserella muralis DSM 45305, isolated from a mould-covered wall in an indoor environment.</title>
        <authorList>
            <person name="Ruckert C."/>
            <person name="Albersmeier A."/>
            <person name="Jiang C.-L."/>
            <person name="Jiang Y."/>
            <person name="Kalinowski J."/>
            <person name="Schneider O."/>
            <person name="Winkler A."/>
            <person name="Zotchev S.B."/>
        </authorList>
    </citation>
    <scope>NUCLEOTIDE SEQUENCE [LARGE SCALE GENOMIC DNA]</scope>
    <source>
        <strain evidence="1 2">DSM 45305</strain>
    </source>
</reference>
<evidence type="ECO:0000313" key="2">
    <source>
        <dbReference type="Proteomes" id="UP000249915"/>
    </source>
</evidence>
<dbReference type="EMBL" id="MASW01000006">
    <property type="protein sequence ID" value="PXY20849.1"/>
    <property type="molecule type" value="Genomic_DNA"/>
</dbReference>
<dbReference type="OrthoDB" id="9987481at2"/>
<evidence type="ECO:0000313" key="1">
    <source>
        <dbReference type="EMBL" id="PXY20849.1"/>
    </source>
</evidence>
<dbReference type="Proteomes" id="UP000249915">
    <property type="component" value="Unassembled WGS sequence"/>
</dbReference>
<dbReference type="AlphaFoldDB" id="A0A2V4AMK3"/>